<evidence type="ECO:0000313" key="13">
    <source>
        <dbReference type="RefSeq" id="XP_014667726.1"/>
    </source>
</evidence>
<comment type="function">
    <text evidence="8">Centrosomal protein required for establishing a robust mitotic centrosome architecture that can endure the forces that converge on the centrosomes during spindle formation. Required for stabilizing the expanded pericentriolar material around the centriole.</text>
</comment>
<feature type="region of interest" description="Disordered" evidence="11">
    <location>
        <begin position="138"/>
        <end position="186"/>
    </location>
</feature>
<evidence type="ECO:0000256" key="11">
    <source>
        <dbReference type="SAM" id="MobiDB-lite"/>
    </source>
</evidence>
<feature type="compositionally biased region" description="Acidic residues" evidence="11">
    <location>
        <begin position="1106"/>
        <end position="1126"/>
    </location>
</feature>
<feature type="region of interest" description="Disordered" evidence="11">
    <location>
        <begin position="850"/>
        <end position="877"/>
    </location>
</feature>
<organism evidence="12 13">
    <name type="scientific">Priapulus caudatus</name>
    <name type="common">Priapulid worm</name>
    <dbReference type="NCBI Taxonomy" id="37621"/>
    <lineage>
        <taxon>Eukaryota</taxon>
        <taxon>Metazoa</taxon>
        <taxon>Ecdysozoa</taxon>
        <taxon>Scalidophora</taxon>
        <taxon>Priapulida</taxon>
        <taxon>Priapulimorpha</taxon>
        <taxon>Priapulimorphida</taxon>
        <taxon>Priapulidae</taxon>
        <taxon>Priapulus</taxon>
    </lineage>
</organism>
<reference evidence="13" key="1">
    <citation type="submission" date="2025-08" db="UniProtKB">
        <authorList>
            <consortium name="RefSeq"/>
        </authorList>
    </citation>
    <scope>IDENTIFICATION</scope>
</reference>
<keyword evidence="6" id="KW-0206">Cytoskeleton</keyword>
<feature type="coiled-coil region" evidence="10">
    <location>
        <begin position="41"/>
        <end position="75"/>
    </location>
</feature>
<feature type="compositionally biased region" description="Gly residues" evidence="11">
    <location>
        <begin position="638"/>
        <end position="647"/>
    </location>
</feature>
<feature type="compositionally biased region" description="Polar residues" evidence="11">
    <location>
        <begin position="620"/>
        <end position="634"/>
    </location>
</feature>
<keyword evidence="5" id="KW-0963">Cytoplasm</keyword>
<feature type="compositionally biased region" description="Basic and acidic residues" evidence="11">
    <location>
        <begin position="790"/>
        <end position="817"/>
    </location>
</feature>
<evidence type="ECO:0000256" key="1">
    <source>
        <dbReference type="ARBA" id="ARBA00004120"/>
    </source>
</evidence>
<gene>
    <name evidence="13" type="primary">LOC106809236</name>
</gene>
<evidence type="ECO:0000256" key="5">
    <source>
        <dbReference type="ARBA" id="ARBA00022490"/>
    </source>
</evidence>
<name>A0ABM1E6A5_PRICU</name>
<proteinExistence type="inferred from homology"/>
<comment type="subcellular location">
    <subcellularLocation>
        <location evidence="1">Cytoplasm</location>
        <location evidence="1">Cytoskeleton</location>
        <location evidence="1">Cilium basal body</location>
    </subcellularLocation>
    <subcellularLocation>
        <location evidence="2">Cytoplasm</location>
        <location evidence="2">Cytoskeleton</location>
        <location evidence="2">Microtubule organizing center</location>
        <location evidence="2">Centrosome</location>
    </subcellularLocation>
</comment>
<feature type="compositionally biased region" description="Basic and acidic residues" evidence="11">
    <location>
        <begin position="666"/>
        <end position="677"/>
    </location>
</feature>
<dbReference type="RefSeq" id="XP_014667726.1">
    <property type="nucleotide sequence ID" value="XM_014812240.1"/>
</dbReference>
<evidence type="ECO:0000256" key="4">
    <source>
        <dbReference type="ARBA" id="ARBA00013872"/>
    </source>
</evidence>
<dbReference type="Proteomes" id="UP000695022">
    <property type="component" value="Unplaced"/>
</dbReference>
<feature type="compositionally biased region" description="Basic and acidic residues" evidence="11">
    <location>
        <begin position="491"/>
        <end position="524"/>
    </location>
</feature>
<feature type="compositionally biased region" description="Acidic residues" evidence="11">
    <location>
        <begin position="1280"/>
        <end position="1289"/>
    </location>
</feature>
<feature type="compositionally biased region" description="Acidic residues" evidence="11">
    <location>
        <begin position="1174"/>
        <end position="1186"/>
    </location>
</feature>
<comment type="similarity">
    <text evidence="3">Belongs to the kizuna family.</text>
</comment>
<evidence type="ECO:0000256" key="6">
    <source>
        <dbReference type="ARBA" id="ARBA00023212"/>
    </source>
</evidence>
<evidence type="ECO:0000256" key="10">
    <source>
        <dbReference type="SAM" id="Coils"/>
    </source>
</evidence>
<evidence type="ECO:0000256" key="8">
    <source>
        <dbReference type="ARBA" id="ARBA00024919"/>
    </source>
</evidence>
<feature type="compositionally biased region" description="Low complexity" evidence="11">
    <location>
        <begin position="284"/>
        <end position="293"/>
    </location>
</feature>
<feature type="compositionally biased region" description="Polar residues" evidence="11">
    <location>
        <begin position="166"/>
        <end position="177"/>
    </location>
</feature>
<feature type="compositionally biased region" description="Polar residues" evidence="11">
    <location>
        <begin position="773"/>
        <end position="785"/>
    </location>
</feature>
<feature type="compositionally biased region" description="Basic and acidic residues" evidence="11">
    <location>
        <begin position="300"/>
        <end position="311"/>
    </location>
</feature>
<evidence type="ECO:0000313" key="12">
    <source>
        <dbReference type="Proteomes" id="UP000695022"/>
    </source>
</evidence>
<sequence length="1289" mass="137757">MSSNVTTRHASASKSAKLRAEKLRAYWNKLCDDERKSRAYNEQLLRDFDRVESELNVLAARTDRLRLLKKQYEEQLECLYPKWIEKLKAYYEQQTAHDERPAEPAIPRGMFAPPAAAFGADMNNASLAFSTLHSSDLNTHFESPPPGASARSHAASVHPHRISPASLDTSSSYASESRATQTAREAAATAWGPLAAAAAPPFSFSPAAGTAMHPPPFPFSPPAAAGAGFPPPCIVVYPYGVAASAGFSPDAPPSSLDRAPPSDPGRPRAVSIDEESPPRRRRPGGAAVAGGPVDSSTPLRSREVVRRRSEVDAEPGGRAAMTAAVRRESAAETAVRRESAAAAVRRESAGAAAWRESAGAAVRRESAGAGAARGESAAAAAAAAVSHLASDMSLSNSNLTTVSDATFTSTPSITERLSEILGLIVAGVAPSGGAPDLPTRPSDAPDGRFDPQEGESRSGIRRADGSGGGGSSQKPPRPPLPNATVAPPRGAADRSRDSLESVDDGIRRMIMDEAARCPDHHANAGRDSATPPLPSLPREEPGRGSLPLSSTGKCASPASSSGAGSQESTPRRRKTAPPGRPPPPALLSPTRASSNNDPRPPRSEVGLSKEASQRAIRAQSPLSEVSIPTHSTEPQRNKGGGRGGGGVVQRKPSRPPPPRGSSVGERSSDGDGERGARPDVAQAAQGVDKRASSSVGERPRSEEAEEGLAARELPLLGRETEEPVVDASFGDDGVSSEDSRPPVPTPRRKKLKHAGSTDLSPIVDPPARGGEEGSQSGIVTRSRVISSSSEEEKVVDKPADHESKGDSQKVFSEHEPRSSLSDELYDSPESILIEEEQQLAAVDETIEWQEKESTADAEWQEKESTADAEWQEKESAAEDGEAYVSSWDDYFALLQYIQEELMSTDLDHGTVYRGRNPTHADVTSLLAWLDTRQGEAIDVTLSSMVAEASLPFLVRSLEGRCLLPERMFEADIELFTELDVRAYVDAADLGVWDRLYSHFLQLLKCGAMEPHEIACVFAGSLIDEDSPSADKASTYSAMSSPIVIRRRLCHEPHLFSIAPRSVLIVNGVYVLPSMLWIAHEVSEYHSGPVQVNGQPPTAEVPNSANEEQDGEEEDEEEEEEEDDESREDSFFDSSPPLVDNTPLSKTLAYQSMLGGRDSRSRSKTSENENSGVDGDADDDDDGDDIENMLMPTMLSPESVSVSRTPVPAAAEASLGVGADRDGYHGNVSPAKAEYSRSAREMPSEATRVTAAAGKPKKHSFLHLDSDSDVEFPEKQITREEEGDFDFFDQ</sequence>
<feature type="compositionally biased region" description="Basic and acidic residues" evidence="11">
    <location>
        <begin position="1261"/>
        <end position="1279"/>
    </location>
</feature>
<feature type="compositionally biased region" description="Basic and acidic residues" evidence="11">
    <location>
        <begin position="1233"/>
        <end position="1242"/>
    </location>
</feature>
<keyword evidence="10" id="KW-0175">Coiled coil</keyword>
<feature type="compositionally biased region" description="Polar residues" evidence="11">
    <location>
        <begin position="1089"/>
        <end position="1105"/>
    </location>
</feature>
<dbReference type="PANTHER" id="PTHR16299">
    <property type="entry name" value="CENTROSOMAL PROTEIN KIZUNA"/>
    <property type="match status" value="1"/>
</dbReference>
<feature type="compositionally biased region" description="Basic and acidic residues" evidence="11">
    <location>
        <begin position="1156"/>
        <end position="1166"/>
    </location>
</feature>
<dbReference type="InterPro" id="IPR026742">
    <property type="entry name" value="Centrosomal_kizuma"/>
</dbReference>
<evidence type="ECO:0000256" key="3">
    <source>
        <dbReference type="ARBA" id="ARBA00010767"/>
    </source>
</evidence>
<keyword evidence="7" id="KW-0966">Cell projection</keyword>
<dbReference type="GeneID" id="106809236"/>
<feature type="region of interest" description="Disordered" evidence="11">
    <location>
        <begin position="1087"/>
        <end position="1289"/>
    </location>
</feature>
<dbReference type="PANTHER" id="PTHR16299:SF2">
    <property type="entry name" value="CENTROSOMAL PROTEIN KIZUNA"/>
    <property type="match status" value="1"/>
</dbReference>
<evidence type="ECO:0000256" key="9">
    <source>
        <dbReference type="ARBA" id="ARBA00031153"/>
    </source>
</evidence>
<keyword evidence="12" id="KW-1185">Reference proteome</keyword>
<accession>A0ABM1E6A5</accession>
<feature type="compositionally biased region" description="Basic and acidic residues" evidence="11">
    <location>
        <begin position="850"/>
        <end position="876"/>
    </location>
</feature>
<feature type="region of interest" description="Disordered" evidence="11">
    <location>
        <begin position="248"/>
        <end position="324"/>
    </location>
</feature>
<feature type="compositionally biased region" description="Low complexity" evidence="11">
    <location>
        <begin position="555"/>
        <end position="565"/>
    </location>
</feature>
<evidence type="ECO:0000256" key="7">
    <source>
        <dbReference type="ARBA" id="ARBA00023273"/>
    </source>
</evidence>
<evidence type="ECO:0000256" key="2">
    <source>
        <dbReference type="ARBA" id="ARBA00004300"/>
    </source>
</evidence>
<feature type="compositionally biased region" description="Basic and acidic residues" evidence="11">
    <location>
        <begin position="687"/>
        <end position="702"/>
    </location>
</feature>
<feature type="region of interest" description="Disordered" evidence="11">
    <location>
        <begin position="428"/>
        <end position="824"/>
    </location>
</feature>
<feature type="compositionally biased region" description="Basic and acidic residues" evidence="11">
    <location>
        <begin position="443"/>
        <end position="464"/>
    </location>
</feature>
<protein>
    <recommendedName>
        <fullName evidence="4">Centrosomal protein kizuna</fullName>
    </recommendedName>
    <alternativeName>
        <fullName evidence="9">Polo-like kinase 1 substrate 1</fullName>
    </alternativeName>
</protein>